<name>A0A1E3RFR7_MYCFV</name>
<dbReference type="Pfam" id="PF00106">
    <property type="entry name" value="adh_short"/>
    <property type="match status" value="1"/>
</dbReference>
<keyword evidence="3" id="KW-1185">Reference proteome</keyword>
<dbReference type="PANTHER" id="PTHR43157:SF31">
    <property type="entry name" value="PHOSPHATIDYLINOSITOL-GLYCAN BIOSYNTHESIS CLASS F PROTEIN"/>
    <property type="match status" value="1"/>
</dbReference>
<proteinExistence type="predicted"/>
<evidence type="ECO:0000313" key="3">
    <source>
        <dbReference type="Proteomes" id="UP000094053"/>
    </source>
</evidence>
<evidence type="ECO:0000256" key="1">
    <source>
        <dbReference type="ARBA" id="ARBA00023002"/>
    </source>
</evidence>
<dbReference type="OrthoDB" id="4449798at2"/>
<dbReference type="Gene3D" id="3.40.50.720">
    <property type="entry name" value="NAD(P)-binding Rossmann-like Domain"/>
    <property type="match status" value="1"/>
</dbReference>
<gene>
    <name evidence="2" type="ORF">BHQ18_17855</name>
</gene>
<dbReference type="EMBL" id="MIHA01000013">
    <property type="protein sequence ID" value="ODQ88725.1"/>
    <property type="molecule type" value="Genomic_DNA"/>
</dbReference>
<dbReference type="PRINTS" id="PR00081">
    <property type="entry name" value="GDHRDH"/>
</dbReference>
<dbReference type="SUPFAM" id="SSF51735">
    <property type="entry name" value="NAD(P)-binding Rossmann-fold domains"/>
    <property type="match status" value="1"/>
</dbReference>
<sequence>MSNWSTADIPDQTGRTAVVTGANTGLGYETAAALAARGAHVVLAVRNLDKGADAVRRIEQSTPGANLALQELDLGSLESVRAAAEELRTRYDAVDLLINNAGVMFTPKSTTTDGFESQFGTNHLGHFAFTGLLLDRVLAAPGSRVVTVSSGGHRFARNGIRFEDLQWERDYNRVGAYGQAKLANLMFTYELQRRLQGTGTMSVAAHPGGSNTELSRNSPGLLRLVFRLVTPLLTQTAAMGALPTLRAATDPGALGGQYFGPDGLGEQRGHPVVVASSRASHDIGGQRRLWTVSEELTGVTYPVPATV</sequence>
<accession>A0A1E3RFR7</accession>
<protein>
    <submittedName>
        <fullName evidence="2">Short-chain dehydrogenase</fullName>
    </submittedName>
</protein>
<reference evidence="3" key="1">
    <citation type="submission" date="2016-09" db="EMBL/GenBank/DDBJ databases">
        <authorList>
            <person name="Greninger A.L."/>
            <person name="Jerome K.R."/>
            <person name="Mcnair B."/>
            <person name="Wallis C."/>
            <person name="Fang F."/>
        </authorList>
    </citation>
    <scope>NUCLEOTIDE SEQUENCE [LARGE SCALE GENOMIC DNA]</scope>
    <source>
        <strain evidence="3">M6</strain>
    </source>
</reference>
<dbReference type="STRING" id="1776.BHQ18_17855"/>
<dbReference type="InterPro" id="IPR036291">
    <property type="entry name" value="NAD(P)-bd_dom_sf"/>
</dbReference>
<dbReference type="CDD" id="cd05327">
    <property type="entry name" value="retinol-DH_like_SDR_c_like"/>
    <property type="match status" value="1"/>
</dbReference>
<dbReference type="NCBIfam" id="NF004846">
    <property type="entry name" value="PRK06197.1"/>
    <property type="match status" value="1"/>
</dbReference>
<dbReference type="GO" id="GO:0016491">
    <property type="term" value="F:oxidoreductase activity"/>
    <property type="evidence" value="ECO:0007669"/>
    <property type="project" value="UniProtKB-KW"/>
</dbReference>
<dbReference type="InterPro" id="IPR002347">
    <property type="entry name" value="SDR_fam"/>
</dbReference>
<dbReference type="AlphaFoldDB" id="A0A1E3RFR7"/>
<dbReference type="NCBIfam" id="NF004513">
    <property type="entry name" value="PRK05854.1"/>
    <property type="match status" value="1"/>
</dbReference>
<dbReference type="RefSeq" id="WP_069414980.1">
    <property type="nucleotide sequence ID" value="NZ_JACKUL010000031.1"/>
</dbReference>
<keyword evidence="1" id="KW-0560">Oxidoreductase</keyword>
<organism evidence="2 3">
    <name type="scientific">Mycolicibacterium flavescens</name>
    <name type="common">Mycobacterium flavescens</name>
    <dbReference type="NCBI Taxonomy" id="1776"/>
    <lineage>
        <taxon>Bacteria</taxon>
        <taxon>Bacillati</taxon>
        <taxon>Actinomycetota</taxon>
        <taxon>Actinomycetes</taxon>
        <taxon>Mycobacteriales</taxon>
        <taxon>Mycobacteriaceae</taxon>
        <taxon>Mycolicibacterium</taxon>
    </lineage>
</organism>
<evidence type="ECO:0000313" key="2">
    <source>
        <dbReference type="EMBL" id="ODQ88725.1"/>
    </source>
</evidence>
<comment type="caution">
    <text evidence="2">The sequence shown here is derived from an EMBL/GenBank/DDBJ whole genome shotgun (WGS) entry which is preliminary data.</text>
</comment>
<dbReference type="PANTHER" id="PTHR43157">
    <property type="entry name" value="PHOSPHATIDYLINOSITOL-GLYCAN BIOSYNTHESIS CLASS F PROTEIN-RELATED"/>
    <property type="match status" value="1"/>
</dbReference>
<dbReference type="FunFam" id="3.40.50.720:FF:000399">
    <property type="entry name" value="Probable oxidoreductase"/>
    <property type="match status" value="1"/>
</dbReference>
<dbReference type="Proteomes" id="UP000094053">
    <property type="component" value="Unassembled WGS sequence"/>
</dbReference>